<keyword evidence="4 6" id="KW-1133">Transmembrane helix</keyword>
<feature type="transmembrane region" description="Helical" evidence="6">
    <location>
        <begin position="294"/>
        <end position="322"/>
    </location>
</feature>
<dbReference type="InterPro" id="IPR002549">
    <property type="entry name" value="AI-2E-like"/>
</dbReference>
<proteinExistence type="inferred from homology"/>
<name>A0A316R1E5_9BACT</name>
<dbReference type="PANTHER" id="PTHR21716:SF4">
    <property type="entry name" value="TRANSMEMBRANE PROTEIN 245"/>
    <property type="match status" value="1"/>
</dbReference>
<evidence type="ECO:0000313" key="8">
    <source>
        <dbReference type="Proteomes" id="UP000262954"/>
    </source>
</evidence>
<evidence type="ECO:0000256" key="2">
    <source>
        <dbReference type="ARBA" id="ARBA00009773"/>
    </source>
</evidence>
<feature type="transmembrane region" description="Helical" evidence="6">
    <location>
        <begin position="64"/>
        <end position="86"/>
    </location>
</feature>
<feature type="transmembrane region" description="Helical" evidence="6">
    <location>
        <begin position="223"/>
        <end position="253"/>
    </location>
</feature>
<evidence type="ECO:0000256" key="6">
    <source>
        <dbReference type="SAM" id="Phobius"/>
    </source>
</evidence>
<feature type="transmembrane region" description="Helical" evidence="6">
    <location>
        <begin position="196"/>
        <end position="217"/>
    </location>
</feature>
<evidence type="ECO:0000256" key="1">
    <source>
        <dbReference type="ARBA" id="ARBA00004141"/>
    </source>
</evidence>
<feature type="transmembrane region" description="Helical" evidence="6">
    <location>
        <begin position="12"/>
        <end position="44"/>
    </location>
</feature>
<dbReference type="RefSeq" id="WP_022389713.1">
    <property type="nucleotide sequence ID" value="NZ_CATXLH010000042.1"/>
</dbReference>
<dbReference type="GO" id="GO:0016020">
    <property type="term" value="C:membrane"/>
    <property type="evidence" value="ECO:0007669"/>
    <property type="project" value="UniProtKB-SubCell"/>
</dbReference>
<gene>
    <name evidence="7" type="ORF">DDY73_10210</name>
</gene>
<sequence length="346" mass="39044">MSLKEQYFKYSIIILILGLGIVIFFELIPFLGGLLGACTIYTLIRNQMKHLVEKRKMKRSIAAFLLIMETVLCFLIPISLVVWFLIMKVQHINLDPQVVLAPVEQISVLIKQKIGYDILNTDNLKSVISWAPQVGQMLMGGITSLALNIFVLIFVLYFMLLGNDKMENYIMDILPFTEKNKLTILHDVNMVVKSNAIGIPLLAVIQGAVAMLGYYIFNVPDLLLWGILTCFATVIPIIGTALIWVPLVIYFAIIGDWWDAVGLLIYAALIITHVDNLIRFVIQKKMADIHPLITIFGVIIGLPLFGFMGVIFGPLLLSIFLLCADIFKREYLENNNSSSRTHIKRL</sequence>
<evidence type="ECO:0000256" key="3">
    <source>
        <dbReference type="ARBA" id="ARBA00022692"/>
    </source>
</evidence>
<dbReference type="Proteomes" id="UP000262954">
    <property type="component" value="Unassembled WGS sequence"/>
</dbReference>
<evidence type="ECO:0000256" key="4">
    <source>
        <dbReference type="ARBA" id="ARBA00022989"/>
    </source>
</evidence>
<evidence type="ECO:0000256" key="5">
    <source>
        <dbReference type="ARBA" id="ARBA00023136"/>
    </source>
</evidence>
<keyword evidence="3 6" id="KW-0812">Transmembrane</keyword>
<feature type="transmembrane region" description="Helical" evidence="6">
    <location>
        <begin position="260"/>
        <end position="282"/>
    </location>
</feature>
<reference evidence="7 8" key="1">
    <citation type="journal article" date="2018" name="Nat. Biotechnol.">
        <title>A standardized bacterial taxonomy based on genome phylogeny substantially revises the tree of life.</title>
        <authorList>
            <person name="Parks D.H."/>
            <person name="Chuvochina M."/>
            <person name="Waite D.W."/>
            <person name="Rinke C."/>
            <person name="Skarshewski A."/>
            <person name="Chaumeil P.A."/>
            <person name="Hugenholtz P."/>
        </authorList>
    </citation>
    <scope>NUCLEOTIDE SEQUENCE [LARGE SCALE GENOMIC DNA]</scope>
    <source>
        <strain evidence="7">UBA11482</strain>
    </source>
</reference>
<evidence type="ECO:0000313" key="7">
    <source>
        <dbReference type="EMBL" id="HBJ09363.1"/>
    </source>
</evidence>
<comment type="similarity">
    <text evidence="2">Belongs to the autoinducer-2 exporter (AI-2E) (TC 2.A.86) family.</text>
</comment>
<accession>A0A316R1E5</accession>
<dbReference type="Pfam" id="PF01594">
    <property type="entry name" value="AI-2E_transport"/>
    <property type="match status" value="1"/>
</dbReference>
<dbReference type="EMBL" id="DNWC01000135">
    <property type="protein sequence ID" value="HBJ09363.1"/>
    <property type="molecule type" value="Genomic_DNA"/>
</dbReference>
<protein>
    <submittedName>
        <fullName evidence="7">AI-2E family transporter</fullName>
    </submittedName>
</protein>
<comment type="subcellular location">
    <subcellularLocation>
        <location evidence="1">Membrane</location>
        <topology evidence="1">Multi-pass membrane protein</topology>
    </subcellularLocation>
</comment>
<feature type="transmembrane region" description="Helical" evidence="6">
    <location>
        <begin position="137"/>
        <end position="161"/>
    </location>
</feature>
<comment type="caution">
    <text evidence="7">The sequence shown here is derived from an EMBL/GenBank/DDBJ whole genome shotgun (WGS) entry which is preliminary data.</text>
</comment>
<organism evidence="7 8">
    <name type="scientific">Coprobacter fastidiosus</name>
    <dbReference type="NCBI Taxonomy" id="1099853"/>
    <lineage>
        <taxon>Bacteria</taxon>
        <taxon>Pseudomonadati</taxon>
        <taxon>Bacteroidota</taxon>
        <taxon>Bacteroidia</taxon>
        <taxon>Bacteroidales</taxon>
        <taxon>Barnesiellaceae</taxon>
        <taxon>Coprobacter</taxon>
    </lineage>
</organism>
<dbReference type="PANTHER" id="PTHR21716">
    <property type="entry name" value="TRANSMEMBRANE PROTEIN"/>
    <property type="match status" value="1"/>
</dbReference>
<keyword evidence="5 6" id="KW-0472">Membrane</keyword>
<dbReference type="AlphaFoldDB" id="A0A316R1E5"/>